<evidence type="ECO:0000313" key="6">
    <source>
        <dbReference type="Proteomes" id="UP000722625"/>
    </source>
</evidence>
<keyword evidence="3" id="KW-0804">Transcription</keyword>
<dbReference type="Pfam" id="PF22200">
    <property type="entry name" value="ExsA_N"/>
    <property type="match status" value="1"/>
</dbReference>
<dbReference type="SMART" id="SM00342">
    <property type="entry name" value="HTH_ARAC"/>
    <property type="match status" value="1"/>
</dbReference>
<dbReference type="PRINTS" id="PR00032">
    <property type="entry name" value="HTHARAC"/>
</dbReference>
<gene>
    <name evidence="5" type="ORF">KHA90_16390</name>
</gene>
<proteinExistence type="predicted"/>
<dbReference type="InterPro" id="IPR018062">
    <property type="entry name" value="HTH_AraC-typ_CS"/>
</dbReference>
<name>A0ABS5PFD1_9FLAO</name>
<evidence type="ECO:0000256" key="1">
    <source>
        <dbReference type="ARBA" id="ARBA00023015"/>
    </source>
</evidence>
<dbReference type="InterPro" id="IPR018060">
    <property type="entry name" value="HTH_AraC"/>
</dbReference>
<dbReference type="InterPro" id="IPR020449">
    <property type="entry name" value="Tscrpt_reg_AraC-type_HTH"/>
</dbReference>
<organism evidence="5 6">
    <name type="scientific">Flavobacterium psychroterrae</name>
    <dbReference type="NCBI Taxonomy" id="2133767"/>
    <lineage>
        <taxon>Bacteria</taxon>
        <taxon>Pseudomonadati</taxon>
        <taxon>Bacteroidota</taxon>
        <taxon>Flavobacteriia</taxon>
        <taxon>Flavobacteriales</taxon>
        <taxon>Flavobacteriaceae</taxon>
        <taxon>Flavobacterium</taxon>
    </lineage>
</organism>
<dbReference type="Proteomes" id="UP000722625">
    <property type="component" value="Unassembled WGS sequence"/>
</dbReference>
<evidence type="ECO:0000256" key="2">
    <source>
        <dbReference type="ARBA" id="ARBA00023125"/>
    </source>
</evidence>
<evidence type="ECO:0000256" key="3">
    <source>
        <dbReference type="ARBA" id="ARBA00023163"/>
    </source>
</evidence>
<keyword evidence="6" id="KW-1185">Reference proteome</keyword>
<dbReference type="Pfam" id="PF12833">
    <property type="entry name" value="HTH_18"/>
    <property type="match status" value="1"/>
</dbReference>
<evidence type="ECO:0000259" key="4">
    <source>
        <dbReference type="PROSITE" id="PS01124"/>
    </source>
</evidence>
<dbReference type="PANTHER" id="PTHR43280:SF2">
    <property type="entry name" value="HTH-TYPE TRANSCRIPTIONAL REGULATOR EXSA"/>
    <property type="match status" value="1"/>
</dbReference>
<sequence length="293" mass="34048">MEPITKKNDPQTNLIFEKSHRHLMLENTIAVESGICLKACRGSFYTNSSKLLFVTRGTMVCKHGTDTYEIAENQMAFFRKDILIEYEIKCPDESSTEVCYFLFSLQDQFVLEFVKLISLSILGNDSYPPVSVKAFDSRFQNYIDSLDLYFEEPNKMLVKIKLFELLFHIANTEREMLSQFLELKASFANNFKSIIEDNVLNSVSIDQLCVLTGRSQSSFRRDFHAIYNMPPSQWLRERRLEKAKEMLLATKFTVTDICYTLGFESIAHFSRLFKSFFGQAPSEFRLNQKHQVA</sequence>
<dbReference type="Gene3D" id="1.10.10.60">
    <property type="entry name" value="Homeodomain-like"/>
    <property type="match status" value="2"/>
</dbReference>
<keyword evidence="2" id="KW-0238">DNA-binding</keyword>
<dbReference type="PROSITE" id="PS00041">
    <property type="entry name" value="HTH_ARAC_FAMILY_1"/>
    <property type="match status" value="1"/>
</dbReference>
<dbReference type="RefSeq" id="WP_213302946.1">
    <property type="nucleotide sequence ID" value="NZ_JAGYVZ010000016.1"/>
</dbReference>
<dbReference type="EMBL" id="JAGYVZ010000016">
    <property type="protein sequence ID" value="MBS7232598.1"/>
    <property type="molecule type" value="Genomic_DNA"/>
</dbReference>
<evidence type="ECO:0000313" key="5">
    <source>
        <dbReference type="EMBL" id="MBS7232598.1"/>
    </source>
</evidence>
<dbReference type="PANTHER" id="PTHR43280">
    <property type="entry name" value="ARAC-FAMILY TRANSCRIPTIONAL REGULATOR"/>
    <property type="match status" value="1"/>
</dbReference>
<accession>A0ABS5PFD1</accession>
<dbReference type="PROSITE" id="PS01124">
    <property type="entry name" value="HTH_ARAC_FAMILY_2"/>
    <property type="match status" value="1"/>
</dbReference>
<dbReference type="SUPFAM" id="SSF46689">
    <property type="entry name" value="Homeodomain-like"/>
    <property type="match status" value="2"/>
</dbReference>
<comment type="caution">
    <text evidence="5">The sequence shown here is derived from an EMBL/GenBank/DDBJ whole genome shotgun (WGS) entry which is preliminary data.</text>
</comment>
<dbReference type="InterPro" id="IPR009057">
    <property type="entry name" value="Homeodomain-like_sf"/>
</dbReference>
<reference evidence="5 6" key="1">
    <citation type="journal article" date="2018" name="Int. J. Syst. Evol. Microbiol.">
        <title>Flavobacterium chryseum sp. nov. and Flavobacterium psychroterrae sp. nov., novel environmental bacteria isolated from Antarctica.</title>
        <authorList>
            <person name="Kralova S."/>
            <person name="Svec P."/>
            <person name="Busse H.J."/>
            <person name="Stankova E."/>
            <person name="Vaczi P."/>
            <person name="Sedlacek I."/>
        </authorList>
    </citation>
    <scope>NUCLEOTIDE SEQUENCE [LARGE SCALE GENOMIC DNA]</scope>
    <source>
        <strain evidence="5 6">CCM 8827</strain>
    </source>
</reference>
<dbReference type="InterPro" id="IPR054015">
    <property type="entry name" value="ExsA-like_N"/>
</dbReference>
<protein>
    <submittedName>
        <fullName evidence="5">Helix-turn-helix transcriptional regulator</fullName>
    </submittedName>
</protein>
<feature type="domain" description="HTH araC/xylS-type" evidence="4">
    <location>
        <begin position="189"/>
        <end position="287"/>
    </location>
</feature>
<keyword evidence="1" id="KW-0805">Transcription regulation</keyword>